<dbReference type="Proteomes" id="UP000765509">
    <property type="component" value="Unassembled WGS sequence"/>
</dbReference>
<feature type="compositionally biased region" description="Basic and acidic residues" evidence="1">
    <location>
        <begin position="99"/>
        <end position="122"/>
    </location>
</feature>
<gene>
    <name evidence="2" type="ORF">O181_124317</name>
</gene>
<dbReference type="AlphaFoldDB" id="A0A9Q3Q6C8"/>
<proteinExistence type="predicted"/>
<comment type="caution">
    <text evidence="2">The sequence shown here is derived from an EMBL/GenBank/DDBJ whole genome shotgun (WGS) entry which is preliminary data.</text>
</comment>
<organism evidence="2 3">
    <name type="scientific">Austropuccinia psidii MF-1</name>
    <dbReference type="NCBI Taxonomy" id="1389203"/>
    <lineage>
        <taxon>Eukaryota</taxon>
        <taxon>Fungi</taxon>
        <taxon>Dikarya</taxon>
        <taxon>Basidiomycota</taxon>
        <taxon>Pucciniomycotina</taxon>
        <taxon>Pucciniomycetes</taxon>
        <taxon>Pucciniales</taxon>
        <taxon>Sphaerophragmiaceae</taxon>
        <taxon>Austropuccinia</taxon>
    </lineage>
</organism>
<protein>
    <submittedName>
        <fullName evidence="2">Uncharacterized protein</fullName>
    </submittedName>
</protein>
<evidence type="ECO:0000313" key="2">
    <source>
        <dbReference type="EMBL" id="MBW0584602.1"/>
    </source>
</evidence>
<evidence type="ECO:0000256" key="1">
    <source>
        <dbReference type="SAM" id="MobiDB-lite"/>
    </source>
</evidence>
<keyword evidence="3" id="KW-1185">Reference proteome</keyword>
<name>A0A9Q3Q6C8_9BASI</name>
<feature type="compositionally biased region" description="Low complexity" evidence="1">
    <location>
        <begin position="141"/>
        <end position="153"/>
    </location>
</feature>
<feature type="region of interest" description="Disordered" evidence="1">
    <location>
        <begin position="57"/>
        <end position="195"/>
    </location>
</feature>
<dbReference type="EMBL" id="AVOT02118475">
    <property type="protein sequence ID" value="MBW0584602.1"/>
    <property type="molecule type" value="Genomic_DNA"/>
</dbReference>
<sequence length="195" mass="21713">MDLDQDIQVINPKEKNVSPEQRHKWKIPELLPVPKGNNRDIPVLVQELVYCSKAAGVGTSAKSLHRHNELISSREEANGPRKDRGPSEVLETHVFQRKSPTDKSLVEKQKHFFRGPEDEVGPRKGKQPCGSSSSLHKQEYASKGSKKGQASSKEQSEGKGKIQVEQALPTELQNSKERKDSHGQCVQYGKNSDGI</sequence>
<feature type="compositionally biased region" description="Basic and acidic residues" evidence="1">
    <location>
        <begin position="66"/>
        <end position="86"/>
    </location>
</feature>
<reference evidence="2" key="1">
    <citation type="submission" date="2021-03" db="EMBL/GenBank/DDBJ databases">
        <title>Draft genome sequence of rust myrtle Austropuccinia psidii MF-1, a brazilian biotype.</title>
        <authorList>
            <person name="Quecine M.C."/>
            <person name="Pachon D.M.R."/>
            <person name="Bonatelli M.L."/>
            <person name="Correr F.H."/>
            <person name="Franceschini L.M."/>
            <person name="Leite T.F."/>
            <person name="Margarido G.R.A."/>
            <person name="Almeida C.A."/>
            <person name="Ferrarezi J.A."/>
            <person name="Labate C.A."/>
        </authorList>
    </citation>
    <scope>NUCLEOTIDE SEQUENCE</scope>
    <source>
        <strain evidence="2">MF-1</strain>
    </source>
</reference>
<accession>A0A9Q3Q6C8</accession>
<evidence type="ECO:0000313" key="3">
    <source>
        <dbReference type="Proteomes" id="UP000765509"/>
    </source>
</evidence>